<sequence length="352" mass="39311">MLNDTTTERSLGYQDELNRLRKLKVANENNGVTSWIKERPAAVLHTYEPLVWETVAGIPENPQLDSDLFSLRQGTETAGQRDLTTHEMKVEMRQIVAMNRRVRVIRVARLDHLDSAQAILYFHGGAYYGGTPEDVLVAMRYLAEQSNCVVYNVDYALAPEQPYPAGILDGLAVVAALKPDYDKISLSGDSAGASIALAVSQLCRSMGICTIESHLLFYPTLMQGSDYNGELWNDQSIDIVDEQRPALHRFYQLFEQLDKIMTDYYVDQQPLDLTAPLLSPLLADPRSFKRTTVLIGEFDPFRLQSEAFIKQVGLANGDANYIRYGGISHAFLNFTGNVPAVQDAIQMAAKLV</sequence>
<dbReference type="Gene3D" id="3.40.50.1820">
    <property type="entry name" value="alpha/beta hydrolase"/>
    <property type="match status" value="1"/>
</dbReference>
<dbReference type="GO" id="GO:0016787">
    <property type="term" value="F:hydrolase activity"/>
    <property type="evidence" value="ECO:0007669"/>
    <property type="project" value="UniProtKB-KW"/>
</dbReference>
<keyword evidence="2" id="KW-0378">Hydrolase</keyword>
<gene>
    <name evidence="4" type="ORF">DXH47_10345</name>
</gene>
<dbReference type="RefSeq" id="WP_129033230.1">
    <property type="nucleotide sequence ID" value="NZ_CP059603.1"/>
</dbReference>
<proteinExistence type="inferred from homology"/>
<dbReference type="InterPro" id="IPR033140">
    <property type="entry name" value="Lipase_GDXG_put_SER_AS"/>
</dbReference>
<comment type="similarity">
    <text evidence="1">Belongs to the 'GDXG' lipolytic enzyme family.</text>
</comment>
<dbReference type="InterPro" id="IPR013094">
    <property type="entry name" value="AB_hydrolase_3"/>
</dbReference>
<evidence type="ECO:0000313" key="4">
    <source>
        <dbReference type="EMBL" id="RXI76593.1"/>
    </source>
</evidence>
<evidence type="ECO:0000313" key="5">
    <source>
        <dbReference type="Proteomes" id="UP000290602"/>
    </source>
</evidence>
<dbReference type="PANTHER" id="PTHR48081">
    <property type="entry name" value="AB HYDROLASE SUPERFAMILY PROTEIN C4A8.06C"/>
    <property type="match status" value="1"/>
</dbReference>
<keyword evidence="5" id="KW-1185">Reference proteome</keyword>
<protein>
    <submittedName>
        <fullName evidence="4">Esterase</fullName>
    </submittedName>
</protein>
<dbReference type="AlphaFoldDB" id="A0A4Q0VG66"/>
<name>A0A4Q0VG66_9LACO</name>
<dbReference type="PANTHER" id="PTHR48081:SF8">
    <property type="entry name" value="ALPHA_BETA HYDROLASE FOLD-3 DOMAIN-CONTAINING PROTEIN-RELATED"/>
    <property type="match status" value="1"/>
</dbReference>
<dbReference type="InterPro" id="IPR050300">
    <property type="entry name" value="GDXG_lipolytic_enzyme"/>
</dbReference>
<evidence type="ECO:0000256" key="2">
    <source>
        <dbReference type="ARBA" id="ARBA00022801"/>
    </source>
</evidence>
<feature type="domain" description="Alpha/beta hydrolase fold-3" evidence="3">
    <location>
        <begin position="119"/>
        <end position="332"/>
    </location>
</feature>
<dbReference type="Pfam" id="PF07859">
    <property type="entry name" value="Abhydrolase_3"/>
    <property type="match status" value="1"/>
</dbReference>
<dbReference type="Proteomes" id="UP000290602">
    <property type="component" value="Unassembled WGS sequence"/>
</dbReference>
<dbReference type="SUPFAM" id="SSF53474">
    <property type="entry name" value="alpha/beta-Hydrolases"/>
    <property type="match status" value="1"/>
</dbReference>
<accession>A0A4Q0VG66</accession>
<evidence type="ECO:0000256" key="1">
    <source>
        <dbReference type="ARBA" id="ARBA00010515"/>
    </source>
</evidence>
<dbReference type="InterPro" id="IPR029058">
    <property type="entry name" value="AB_hydrolase_fold"/>
</dbReference>
<dbReference type="OrthoDB" id="9815425at2"/>
<dbReference type="EMBL" id="QXIL01000028">
    <property type="protein sequence ID" value="RXI76593.1"/>
    <property type="molecule type" value="Genomic_DNA"/>
</dbReference>
<organism evidence="4 5">
    <name type="scientific">Levilactobacillus suantsaii</name>
    <dbReference type="NCBI Taxonomy" id="2292255"/>
    <lineage>
        <taxon>Bacteria</taxon>
        <taxon>Bacillati</taxon>
        <taxon>Bacillota</taxon>
        <taxon>Bacilli</taxon>
        <taxon>Lactobacillales</taxon>
        <taxon>Lactobacillaceae</taxon>
        <taxon>Levilactobacillus</taxon>
    </lineage>
</organism>
<reference evidence="4 5" key="1">
    <citation type="submission" date="2018-08" db="EMBL/GenBank/DDBJ databases">
        <title>Lactobacillus suantsai sp. nov., isolated from traditional fermented suan-tsai in Taiwan.</title>
        <authorList>
            <person name="Huang C.-H."/>
        </authorList>
    </citation>
    <scope>NUCLEOTIDE SEQUENCE [LARGE SCALE GENOMIC DNA]</scope>
    <source>
        <strain evidence="4 5">BCRC 12945</strain>
    </source>
</reference>
<dbReference type="PROSITE" id="PS01174">
    <property type="entry name" value="LIPASE_GDXG_SER"/>
    <property type="match status" value="1"/>
</dbReference>
<comment type="caution">
    <text evidence="4">The sequence shown here is derived from an EMBL/GenBank/DDBJ whole genome shotgun (WGS) entry which is preliminary data.</text>
</comment>
<evidence type="ECO:0000259" key="3">
    <source>
        <dbReference type="Pfam" id="PF07859"/>
    </source>
</evidence>